<proteinExistence type="predicted"/>
<evidence type="ECO:0000256" key="1">
    <source>
        <dbReference type="SAM" id="MobiDB-lite"/>
    </source>
</evidence>
<feature type="region of interest" description="Disordered" evidence="1">
    <location>
        <begin position="40"/>
        <end position="71"/>
    </location>
</feature>
<protein>
    <submittedName>
        <fullName evidence="2">Uncharacterized protein</fullName>
    </submittedName>
</protein>
<dbReference type="EMBL" id="BLXT01002749">
    <property type="protein sequence ID" value="GFN97367.1"/>
    <property type="molecule type" value="Genomic_DNA"/>
</dbReference>
<feature type="compositionally biased region" description="Basic residues" evidence="1">
    <location>
        <begin position="45"/>
        <end position="54"/>
    </location>
</feature>
<dbReference type="Proteomes" id="UP000735302">
    <property type="component" value="Unassembled WGS sequence"/>
</dbReference>
<accession>A0AAV3ZR92</accession>
<evidence type="ECO:0000313" key="3">
    <source>
        <dbReference type="Proteomes" id="UP000735302"/>
    </source>
</evidence>
<evidence type="ECO:0000313" key="2">
    <source>
        <dbReference type="EMBL" id="GFN97367.1"/>
    </source>
</evidence>
<keyword evidence="3" id="KW-1185">Reference proteome</keyword>
<sequence length="113" mass="12834">MFYREQKEKGGGGIKQVQLYRTGLGEKQGTGIETGRIIRESQRAHGGKKTLQKTRHWDREGEKNKGKPTGTWRQENIAGLRRRLVQTQTCEAGQMKARNRANLVTTDRPNLGD</sequence>
<feature type="compositionally biased region" description="Basic and acidic residues" evidence="1">
    <location>
        <begin position="55"/>
        <end position="65"/>
    </location>
</feature>
<reference evidence="2 3" key="1">
    <citation type="journal article" date="2021" name="Elife">
        <title>Chloroplast acquisition without the gene transfer in kleptoplastic sea slugs, Plakobranchus ocellatus.</title>
        <authorList>
            <person name="Maeda T."/>
            <person name="Takahashi S."/>
            <person name="Yoshida T."/>
            <person name="Shimamura S."/>
            <person name="Takaki Y."/>
            <person name="Nagai Y."/>
            <person name="Toyoda A."/>
            <person name="Suzuki Y."/>
            <person name="Arimoto A."/>
            <person name="Ishii H."/>
            <person name="Satoh N."/>
            <person name="Nishiyama T."/>
            <person name="Hasebe M."/>
            <person name="Maruyama T."/>
            <person name="Minagawa J."/>
            <person name="Obokata J."/>
            <person name="Shigenobu S."/>
        </authorList>
    </citation>
    <scope>NUCLEOTIDE SEQUENCE [LARGE SCALE GENOMIC DNA]</scope>
</reference>
<dbReference type="AlphaFoldDB" id="A0AAV3ZR92"/>
<gene>
    <name evidence="2" type="ORF">PoB_002387300</name>
</gene>
<comment type="caution">
    <text evidence="2">The sequence shown here is derived from an EMBL/GenBank/DDBJ whole genome shotgun (WGS) entry which is preliminary data.</text>
</comment>
<name>A0AAV3ZR92_9GAST</name>
<organism evidence="2 3">
    <name type="scientific">Plakobranchus ocellatus</name>
    <dbReference type="NCBI Taxonomy" id="259542"/>
    <lineage>
        <taxon>Eukaryota</taxon>
        <taxon>Metazoa</taxon>
        <taxon>Spiralia</taxon>
        <taxon>Lophotrochozoa</taxon>
        <taxon>Mollusca</taxon>
        <taxon>Gastropoda</taxon>
        <taxon>Heterobranchia</taxon>
        <taxon>Euthyneura</taxon>
        <taxon>Panpulmonata</taxon>
        <taxon>Sacoglossa</taxon>
        <taxon>Placobranchoidea</taxon>
        <taxon>Plakobranchidae</taxon>
        <taxon>Plakobranchus</taxon>
    </lineage>
</organism>